<feature type="region of interest" description="Disordered" evidence="3">
    <location>
        <begin position="597"/>
        <end position="619"/>
    </location>
</feature>
<dbReference type="Pfam" id="PF04082">
    <property type="entry name" value="Fungal_trans"/>
    <property type="match status" value="1"/>
</dbReference>
<keyword evidence="2" id="KW-0539">Nucleus</keyword>
<dbReference type="PANTHER" id="PTHR31001:SF74">
    <property type="entry name" value="ZN(II)2CYS6 TRANSCRIPTION FACTOR (EUROFUNG)"/>
    <property type="match status" value="1"/>
</dbReference>
<dbReference type="AlphaFoldDB" id="A0A0B7KPH2"/>
<feature type="region of interest" description="Disordered" evidence="3">
    <location>
        <begin position="55"/>
        <end position="81"/>
    </location>
</feature>
<dbReference type="PANTHER" id="PTHR31001">
    <property type="entry name" value="UNCHARACTERIZED TRANSCRIPTIONAL REGULATORY PROTEIN"/>
    <property type="match status" value="1"/>
</dbReference>
<feature type="region of interest" description="Disordered" evidence="3">
    <location>
        <begin position="283"/>
        <end position="305"/>
    </location>
</feature>
<sequence length="915" mass="102363">MDSNEQILLAQRPSLGSLPNLPDLWTDTDDWTGVTSTAQRKRLQNRLNQRAWRRRKKLNTEESRNAVPGAQQDSASSLYSREHEINGGGAGLLLPVRPDEATTLRALFQQAYTEYALKSLRLRTLPFLIRINVLDALALNAAHLNISSIGLCRVDLISPFNLPGPSPPEDSFRCYPKTLQPTSLQRSIIHHPWIDLLPFAALRDNMLRYMALGLLSDDELCDDILGVRDDTVSGSAAIIVWGEPSDWNAWEINAAFLRKWGLLPTLQDRLAYLERLVKVLMPGPSSQSSPNAVTTSGTSGDVTSARLHDNSLVDTSADVRSECGSISATATELPYIGDDHWAAILESISDLKHQVDRDEQTRMDDAVGDGNPSIRRQSPHALLLYGCPRAQSREEILSALPPKPAVDRYVSFYFNHLSLAYSVLHSHSFLREYQTFWESPSETPIAWIGLLFTIICLSVFASKDNNEIRDMAEDEQLRLQIDSYHEKIVQCLILAEYTKTGPHILETMMHYAHIEFAIHPDANTDLWYLFGIVANMAMRMGLHRDARHFKGITPLQAEMRRRIWSSLLMGNIIISGQVGMPRMISAAQYDTAEPRNLTDADLDSVHTGGTTELPPSRPETEYTPILGVIAMRRIVEALGQISELRATVTPCTYEEVMRADSALQRAADSIPPPMKMKIMAASITDSPHAIMWRLFIGHLFYKGQIMLHQPYMFTSAREDIHAYSLKTCLDASLSMLEIQGILDEETRPGGQISMMRWRVSSITNNQFLTATMILCSMLHRGVTLGREEEIKSQLRKTRTIWMRGSRNSREAQKATEAVNFVLSNSTGGLSTELFGADPSGQLLDPFMFDTSNGEAVCFGEQGLSPDLMETFDFNICSVIETPTVPREYNHDGNSALEADLMEPDFDFGDARTSMA</sequence>
<dbReference type="GO" id="GO:0003677">
    <property type="term" value="F:DNA binding"/>
    <property type="evidence" value="ECO:0007669"/>
    <property type="project" value="InterPro"/>
</dbReference>
<evidence type="ECO:0000256" key="3">
    <source>
        <dbReference type="SAM" id="MobiDB-lite"/>
    </source>
</evidence>
<dbReference type="GO" id="GO:0005634">
    <property type="term" value="C:nucleus"/>
    <property type="evidence" value="ECO:0007669"/>
    <property type="project" value="UniProtKB-SubCell"/>
</dbReference>
<dbReference type="EMBL" id="CDPU01000096">
    <property type="protein sequence ID" value="CEO57327.1"/>
    <property type="molecule type" value="Genomic_DNA"/>
</dbReference>
<dbReference type="Pfam" id="PF11905">
    <property type="entry name" value="DUF3425"/>
    <property type="match status" value="1"/>
</dbReference>
<gene>
    <name evidence="5" type="ORF">BN869_000013385_1</name>
</gene>
<organism evidence="5">
    <name type="scientific">Bionectria ochroleuca</name>
    <name type="common">Gliocladium roseum</name>
    <dbReference type="NCBI Taxonomy" id="29856"/>
    <lineage>
        <taxon>Eukaryota</taxon>
        <taxon>Fungi</taxon>
        <taxon>Dikarya</taxon>
        <taxon>Ascomycota</taxon>
        <taxon>Pezizomycotina</taxon>
        <taxon>Sordariomycetes</taxon>
        <taxon>Hypocreomycetidae</taxon>
        <taxon>Hypocreales</taxon>
        <taxon>Bionectriaceae</taxon>
        <taxon>Clonostachys</taxon>
    </lineage>
</organism>
<proteinExistence type="predicted"/>
<evidence type="ECO:0000256" key="2">
    <source>
        <dbReference type="ARBA" id="ARBA00023242"/>
    </source>
</evidence>
<dbReference type="SMART" id="SM00906">
    <property type="entry name" value="Fungal_trans"/>
    <property type="match status" value="1"/>
</dbReference>
<protein>
    <recommendedName>
        <fullName evidence="4">Xylanolytic transcriptional activator regulatory domain-containing protein</fullName>
    </recommendedName>
</protein>
<dbReference type="InterPro" id="IPR007219">
    <property type="entry name" value="XnlR_reg_dom"/>
</dbReference>
<dbReference type="CDD" id="cd12148">
    <property type="entry name" value="fungal_TF_MHR"/>
    <property type="match status" value="1"/>
</dbReference>
<dbReference type="InterPro" id="IPR021833">
    <property type="entry name" value="DUF3425"/>
</dbReference>
<evidence type="ECO:0000259" key="4">
    <source>
        <dbReference type="SMART" id="SM00906"/>
    </source>
</evidence>
<dbReference type="CDD" id="cd14688">
    <property type="entry name" value="bZIP_YAP"/>
    <property type="match status" value="1"/>
</dbReference>
<dbReference type="InterPro" id="IPR050613">
    <property type="entry name" value="Sec_Metabolite_Reg"/>
</dbReference>
<name>A0A0B7KPH2_BIOOC</name>
<feature type="compositionally biased region" description="Low complexity" evidence="3">
    <location>
        <begin position="293"/>
        <end position="304"/>
    </location>
</feature>
<comment type="subcellular location">
    <subcellularLocation>
        <location evidence="1">Nucleus</location>
    </subcellularLocation>
</comment>
<feature type="domain" description="Xylanolytic transcriptional activator regulatory" evidence="4">
    <location>
        <begin position="526"/>
        <end position="600"/>
    </location>
</feature>
<accession>A0A0B7KPH2</accession>
<evidence type="ECO:0000256" key="1">
    <source>
        <dbReference type="ARBA" id="ARBA00004123"/>
    </source>
</evidence>
<dbReference type="GO" id="GO:0008270">
    <property type="term" value="F:zinc ion binding"/>
    <property type="evidence" value="ECO:0007669"/>
    <property type="project" value="InterPro"/>
</dbReference>
<dbReference type="GO" id="GO:0006351">
    <property type="term" value="P:DNA-templated transcription"/>
    <property type="evidence" value="ECO:0007669"/>
    <property type="project" value="InterPro"/>
</dbReference>
<reference evidence="5" key="1">
    <citation type="submission" date="2015-01" db="EMBL/GenBank/DDBJ databases">
        <authorList>
            <person name="Durling Mikael"/>
        </authorList>
    </citation>
    <scope>NUCLEOTIDE SEQUENCE</scope>
</reference>
<evidence type="ECO:0000313" key="5">
    <source>
        <dbReference type="EMBL" id="CEO57327.1"/>
    </source>
</evidence>